<evidence type="ECO:0000256" key="2">
    <source>
        <dbReference type="ARBA" id="ARBA00023002"/>
    </source>
</evidence>
<dbReference type="Proteomes" id="UP001073227">
    <property type="component" value="Unassembled WGS sequence"/>
</dbReference>
<dbReference type="InterPro" id="IPR002347">
    <property type="entry name" value="SDR_fam"/>
</dbReference>
<evidence type="ECO:0000256" key="1">
    <source>
        <dbReference type="ARBA" id="ARBA00006484"/>
    </source>
</evidence>
<evidence type="ECO:0000313" key="3">
    <source>
        <dbReference type="EMBL" id="MCY0150170.1"/>
    </source>
</evidence>
<dbReference type="Pfam" id="PF13561">
    <property type="entry name" value="adh_short_C2"/>
    <property type="match status" value="1"/>
</dbReference>
<dbReference type="PANTHER" id="PTHR42760">
    <property type="entry name" value="SHORT-CHAIN DEHYDROGENASES/REDUCTASES FAMILY MEMBER"/>
    <property type="match status" value="1"/>
</dbReference>
<sequence>MAIVTGGGGAIGAAIARRLAANGARLVIADIDEEAARGVAAELPDAIAVATDITDHASVANALAATMDAFGRLDILVNNAGVNSVKHRVTLDDYPADEWSRIIGIDLDGLFRMTGPAVDLLGRNSSGGRIINIGSVVGVAAMRLQAPFAAAKAAVAHLTRVMALEFGPRGIVTNAIAPGSIASAVTRQLFYDDDGSFVEKAKEFMTHIPSGRPGQPEEIGEVALFLASEEAGYINGQVLCVDGGWTAGYSAIGAS</sequence>
<comment type="caution">
    <text evidence="3">The sequence shown here is derived from an EMBL/GenBank/DDBJ whole genome shotgun (WGS) entry which is preliminary data.</text>
</comment>
<organism evidence="3 4">
    <name type="scientific">Hoeflea algicola</name>
    <dbReference type="NCBI Taxonomy" id="2983763"/>
    <lineage>
        <taxon>Bacteria</taxon>
        <taxon>Pseudomonadati</taxon>
        <taxon>Pseudomonadota</taxon>
        <taxon>Alphaproteobacteria</taxon>
        <taxon>Hyphomicrobiales</taxon>
        <taxon>Rhizobiaceae</taxon>
        <taxon>Hoeflea</taxon>
    </lineage>
</organism>
<gene>
    <name evidence="3" type="ORF">OEG84_21300</name>
</gene>
<dbReference type="PANTHER" id="PTHR42760:SF133">
    <property type="entry name" value="3-OXOACYL-[ACYL-CARRIER-PROTEIN] REDUCTASE"/>
    <property type="match status" value="1"/>
</dbReference>
<dbReference type="PRINTS" id="PR00081">
    <property type="entry name" value="GDHRDH"/>
</dbReference>
<dbReference type="Gene3D" id="3.40.50.720">
    <property type="entry name" value="NAD(P)-binding Rossmann-like Domain"/>
    <property type="match status" value="1"/>
</dbReference>
<reference evidence="3" key="1">
    <citation type="submission" date="2022-10" db="EMBL/GenBank/DDBJ databases">
        <title>Hoeflea sp. G2-23, isolated from marine algae.</title>
        <authorList>
            <person name="Kristyanto S."/>
            <person name="Kim J.M."/>
            <person name="Jeon C.O."/>
        </authorList>
    </citation>
    <scope>NUCLEOTIDE SEQUENCE</scope>
    <source>
        <strain evidence="3">G2-23</strain>
    </source>
</reference>
<keyword evidence="2" id="KW-0560">Oxidoreductase</keyword>
<comment type="similarity">
    <text evidence="1">Belongs to the short-chain dehydrogenases/reductases (SDR) family.</text>
</comment>
<protein>
    <submittedName>
        <fullName evidence="3">SDR family oxidoreductase</fullName>
    </submittedName>
</protein>
<accession>A0ABT3ZEE3</accession>
<dbReference type="RefSeq" id="WP_267655608.1">
    <property type="nucleotide sequence ID" value="NZ_JAOVZR010000001.1"/>
</dbReference>
<dbReference type="SUPFAM" id="SSF51735">
    <property type="entry name" value="NAD(P)-binding Rossmann-fold domains"/>
    <property type="match status" value="1"/>
</dbReference>
<dbReference type="PRINTS" id="PR00080">
    <property type="entry name" value="SDRFAMILY"/>
</dbReference>
<proteinExistence type="inferred from homology"/>
<name>A0ABT3ZEE3_9HYPH</name>
<evidence type="ECO:0000313" key="4">
    <source>
        <dbReference type="Proteomes" id="UP001073227"/>
    </source>
</evidence>
<dbReference type="InterPro" id="IPR036291">
    <property type="entry name" value="NAD(P)-bd_dom_sf"/>
</dbReference>
<keyword evidence="4" id="KW-1185">Reference proteome</keyword>
<dbReference type="EMBL" id="JAOVZR010000001">
    <property type="protein sequence ID" value="MCY0150170.1"/>
    <property type="molecule type" value="Genomic_DNA"/>
</dbReference>